<dbReference type="Proteomes" id="UP000284990">
    <property type="component" value="Unassembled WGS sequence"/>
</dbReference>
<dbReference type="RefSeq" id="WP_117729526.1">
    <property type="nucleotide sequence ID" value="NZ_CAXTHI010000016.1"/>
</dbReference>
<evidence type="ECO:0000313" key="3">
    <source>
        <dbReference type="EMBL" id="RHA82850.1"/>
    </source>
</evidence>
<dbReference type="EMBL" id="QSUC01000059">
    <property type="protein sequence ID" value="RGN03663.1"/>
    <property type="molecule type" value="Genomic_DNA"/>
</dbReference>
<proteinExistence type="predicted"/>
<evidence type="ECO:0000313" key="4">
    <source>
        <dbReference type="Proteomes" id="UP000261245"/>
    </source>
</evidence>
<evidence type="ECO:0000313" key="2">
    <source>
        <dbReference type="EMBL" id="RGU89321.1"/>
    </source>
</evidence>
<dbReference type="EMBL" id="QSFW01000038">
    <property type="protein sequence ID" value="RHA82850.1"/>
    <property type="molecule type" value="Genomic_DNA"/>
</dbReference>
<name>A0A3E5A4P0_9BACT</name>
<gene>
    <name evidence="3" type="ORF">DW916_14075</name>
    <name evidence="2" type="ORF">DWW35_15295</name>
    <name evidence="1" type="ORF">DXB80_13865</name>
</gene>
<protein>
    <submittedName>
        <fullName evidence="3">Uncharacterized protein</fullName>
    </submittedName>
</protein>
<sequence length="76" mass="8542">MRDFTEIWQLQDTIITAVNACGYGVWDLHATSWGFHLELTEHLDDAEICNICSQLPLSGDYEGEGTNGSVLSLYNY</sequence>
<dbReference type="AlphaFoldDB" id="A0A3E5A4P0"/>
<evidence type="ECO:0000313" key="5">
    <source>
        <dbReference type="Proteomes" id="UP000284990"/>
    </source>
</evidence>
<evidence type="ECO:0000313" key="6">
    <source>
        <dbReference type="Proteomes" id="UP000285236"/>
    </source>
</evidence>
<dbReference type="Proteomes" id="UP000285236">
    <property type="component" value="Unassembled WGS sequence"/>
</dbReference>
<dbReference type="Proteomes" id="UP000261245">
    <property type="component" value="Unassembled WGS sequence"/>
</dbReference>
<reference evidence="4 5" key="1">
    <citation type="submission" date="2018-08" db="EMBL/GenBank/DDBJ databases">
        <title>A genome reference for cultivated species of the human gut microbiota.</title>
        <authorList>
            <person name="Zou Y."/>
            <person name="Xue W."/>
            <person name="Luo G."/>
        </authorList>
    </citation>
    <scope>NUCLEOTIDE SEQUENCE [LARGE SCALE GENOMIC DNA]</scope>
    <source>
        <strain evidence="2 6">AF15-25</strain>
        <strain evidence="3 5">AM42-23AC</strain>
        <strain evidence="1 4">OM06-11</strain>
    </source>
</reference>
<accession>A0A3E5A4P0</accession>
<evidence type="ECO:0000313" key="1">
    <source>
        <dbReference type="EMBL" id="RGN03663.1"/>
    </source>
</evidence>
<organism evidence="3 5">
    <name type="scientific">Segatella copri</name>
    <dbReference type="NCBI Taxonomy" id="165179"/>
    <lineage>
        <taxon>Bacteria</taxon>
        <taxon>Pseudomonadati</taxon>
        <taxon>Bacteroidota</taxon>
        <taxon>Bacteroidia</taxon>
        <taxon>Bacteroidales</taxon>
        <taxon>Prevotellaceae</taxon>
        <taxon>Segatella</taxon>
    </lineage>
</organism>
<comment type="caution">
    <text evidence="3">The sequence shown here is derived from an EMBL/GenBank/DDBJ whole genome shotgun (WGS) entry which is preliminary data.</text>
</comment>
<dbReference type="EMBL" id="QRYP01000081">
    <property type="protein sequence ID" value="RGU89321.1"/>
    <property type="molecule type" value="Genomic_DNA"/>
</dbReference>